<organism evidence="1 2">
    <name type="scientific">Pinctada imbricata</name>
    <name type="common">Atlantic pearl-oyster</name>
    <name type="synonym">Pinctada martensii</name>
    <dbReference type="NCBI Taxonomy" id="66713"/>
    <lineage>
        <taxon>Eukaryota</taxon>
        <taxon>Metazoa</taxon>
        <taxon>Spiralia</taxon>
        <taxon>Lophotrochozoa</taxon>
        <taxon>Mollusca</taxon>
        <taxon>Bivalvia</taxon>
        <taxon>Autobranchia</taxon>
        <taxon>Pteriomorphia</taxon>
        <taxon>Pterioida</taxon>
        <taxon>Pterioidea</taxon>
        <taxon>Pteriidae</taxon>
        <taxon>Pinctada</taxon>
    </lineage>
</organism>
<keyword evidence="2" id="KW-1185">Reference proteome</keyword>
<evidence type="ECO:0000313" key="1">
    <source>
        <dbReference type="EMBL" id="KAK3097012.1"/>
    </source>
</evidence>
<evidence type="ECO:0000313" key="2">
    <source>
        <dbReference type="Proteomes" id="UP001186944"/>
    </source>
</evidence>
<proteinExistence type="predicted"/>
<sequence length="116" mass="12619">MFPRKKIGVFGCDSRGYNVPGFLLQDKIVCTSDSDCPNTHCCGADIHGRHCHAYQNSSQPCHLTGHTHHLYPCNCKPGYTCEALHLSSTDATDDPLHAVDVQLSKAGYGFCKAAHS</sequence>
<accession>A0AA88YD24</accession>
<gene>
    <name evidence="1" type="ORF">FSP39_005578</name>
</gene>
<protein>
    <submittedName>
        <fullName evidence="1">Uncharacterized protein</fullName>
    </submittedName>
</protein>
<reference evidence="1" key="1">
    <citation type="submission" date="2019-08" db="EMBL/GenBank/DDBJ databases">
        <title>The improved chromosome-level genome for the pearl oyster Pinctada fucata martensii using PacBio sequencing and Hi-C.</title>
        <authorList>
            <person name="Zheng Z."/>
        </authorList>
    </citation>
    <scope>NUCLEOTIDE SEQUENCE</scope>
    <source>
        <strain evidence="1">ZZ-2019</strain>
        <tissue evidence="1">Adductor muscle</tissue>
    </source>
</reference>
<dbReference type="EMBL" id="VSWD01000007">
    <property type="protein sequence ID" value="KAK3097012.1"/>
    <property type="molecule type" value="Genomic_DNA"/>
</dbReference>
<comment type="caution">
    <text evidence="1">The sequence shown here is derived from an EMBL/GenBank/DDBJ whole genome shotgun (WGS) entry which is preliminary data.</text>
</comment>
<name>A0AA88YD24_PINIB</name>
<dbReference type="Gene3D" id="2.10.80.10">
    <property type="entry name" value="Lipase, subunit A"/>
    <property type="match status" value="1"/>
</dbReference>
<dbReference type="AlphaFoldDB" id="A0AA88YD24"/>
<dbReference type="Proteomes" id="UP001186944">
    <property type="component" value="Unassembled WGS sequence"/>
</dbReference>